<dbReference type="SUPFAM" id="SSF53335">
    <property type="entry name" value="S-adenosyl-L-methionine-dependent methyltransferases"/>
    <property type="match status" value="1"/>
</dbReference>
<dbReference type="InterPro" id="IPR029063">
    <property type="entry name" value="SAM-dependent_MTases_sf"/>
</dbReference>
<organism evidence="2 3">
    <name type="scientific">Pseudodesulfovibrio methanolicus</name>
    <dbReference type="NCBI Taxonomy" id="3126690"/>
    <lineage>
        <taxon>Bacteria</taxon>
        <taxon>Pseudomonadati</taxon>
        <taxon>Thermodesulfobacteriota</taxon>
        <taxon>Desulfovibrionia</taxon>
        <taxon>Desulfovibrionales</taxon>
        <taxon>Desulfovibrionaceae</taxon>
    </lineage>
</organism>
<proteinExistence type="predicted"/>
<dbReference type="InterPro" id="IPR013216">
    <property type="entry name" value="Methyltransf_11"/>
</dbReference>
<keyword evidence="2" id="KW-0808">Transferase</keyword>
<dbReference type="Pfam" id="PF08241">
    <property type="entry name" value="Methyltransf_11"/>
    <property type="match status" value="1"/>
</dbReference>
<dbReference type="Gene3D" id="3.40.50.150">
    <property type="entry name" value="Vaccinia Virus protein VP39"/>
    <property type="match status" value="1"/>
</dbReference>
<dbReference type="EMBL" id="CP146609">
    <property type="protein sequence ID" value="WWX23250.1"/>
    <property type="molecule type" value="Genomic_DNA"/>
</dbReference>
<name>A0ABZ2J4C8_9BACT</name>
<dbReference type="GO" id="GO:0032259">
    <property type="term" value="P:methylation"/>
    <property type="evidence" value="ECO:0007669"/>
    <property type="project" value="UniProtKB-KW"/>
</dbReference>
<dbReference type="RefSeq" id="WP_338668964.1">
    <property type="nucleotide sequence ID" value="NZ_CP146609.1"/>
</dbReference>
<feature type="domain" description="Methyltransferase type 11" evidence="1">
    <location>
        <begin position="101"/>
        <end position="190"/>
    </location>
</feature>
<gene>
    <name evidence="2" type="ORF">V8V93_03380</name>
</gene>
<dbReference type="Proteomes" id="UP001385389">
    <property type="component" value="Chromosome"/>
</dbReference>
<sequence>MATTKPDLRTRVRRFYHHIRTNWPWTLYQRAGINNLVTNRKLYPVEGGDGEPCRLVRADYDALLALDVMERFRKYPFVFDKVLEYAVSIRLLGLEPGKVLLDAAGGFGEYAAAALELCGLERVYCLDAVRLPDRGDGVERLVGDVSAIPLPDASLDAISCHHSFEHFQGEADVAFIREIGRVLRPGGRACIIPFFLCNRYAEIRNVRGRALFDPKAMAVYDPFGTFPGWGPFERFARVYDRQAFEGRLLPAAEGRLDVSVHPVFFESEPCPDMSRNHHQPRLNGLLKALILTRRV</sequence>
<accession>A0ABZ2J4C8</accession>
<evidence type="ECO:0000259" key="1">
    <source>
        <dbReference type="Pfam" id="PF08241"/>
    </source>
</evidence>
<keyword evidence="2" id="KW-0489">Methyltransferase</keyword>
<evidence type="ECO:0000313" key="3">
    <source>
        <dbReference type="Proteomes" id="UP001385389"/>
    </source>
</evidence>
<protein>
    <submittedName>
        <fullName evidence="2">Methyltransferase domain-containing protein</fullName>
    </submittedName>
</protein>
<reference evidence="2 3" key="1">
    <citation type="submission" date="2024-03" db="EMBL/GenBank/DDBJ databases">
        <title>Phenotype and Genome Characterization of a Sulfate-Reducing Bacterium Pseudodesulfovibrio sp. strain 5S69, isolated from Petroleum Reservoir in Tatarstan (Russia).</title>
        <authorList>
            <person name="Bidzhieva S.K."/>
            <person name="Kadnikov V."/>
            <person name="Tourova T.P."/>
            <person name="Samigullina S.R."/>
            <person name="Sokolova D.S."/>
            <person name="Poltaraus A.B."/>
            <person name="Avtukh A.N."/>
            <person name="Tereshina V.M."/>
            <person name="Mardanov A.V."/>
            <person name="Nazina T.N."/>
        </authorList>
    </citation>
    <scope>NUCLEOTIDE SEQUENCE [LARGE SCALE GENOMIC DNA]</scope>
    <source>
        <strain evidence="2 3">5S69</strain>
    </source>
</reference>
<dbReference type="CDD" id="cd02440">
    <property type="entry name" value="AdoMet_MTases"/>
    <property type="match status" value="1"/>
</dbReference>
<dbReference type="GO" id="GO:0008168">
    <property type="term" value="F:methyltransferase activity"/>
    <property type="evidence" value="ECO:0007669"/>
    <property type="project" value="UniProtKB-KW"/>
</dbReference>
<evidence type="ECO:0000313" key="2">
    <source>
        <dbReference type="EMBL" id="WWX23250.1"/>
    </source>
</evidence>
<keyword evidence="3" id="KW-1185">Reference proteome</keyword>